<organism evidence="6 7">
    <name type="scientific">Phyllotreta striolata</name>
    <name type="common">Striped flea beetle</name>
    <name type="synonym">Crioceris striolata</name>
    <dbReference type="NCBI Taxonomy" id="444603"/>
    <lineage>
        <taxon>Eukaryota</taxon>
        <taxon>Metazoa</taxon>
        <taxon>Ecdysozoa</taxon>
        <taxon>Arthropoda</taxon>
        <taxon>Hexapoda</taxon>
        <taxon>Insecta</taxon>
        <taxon>Pterygota</taxon>
        <taxon>Neoptera</taxon>
        <taxon>Endopterygota</taxon>
        <taxon>Coleoptera</taxon>
        <taxon>Polyphaga</taxon>
        <taxon>Cucujiformia</taxon>
        <taxon>Chrysomeloidea</taxon>
        <taxon>Chrysomelidae</taxon>
        <taxon>Galerucinae</taxon>
        <taxon>Alticini</taxon>
        <taxon>Phyllotreta</taxon>
    </lineage>
</organism>
<keyword evidence="7" id="KW-1185">Reference proteome</keyword>
<dbReference type="InterPro" id="IPR046357">
    <property type="entry name" value="PPIase_dom_sf"/>
</dbReference>
<dbReference type="SMART" id="SM00028">
    <property type="entry name" value="TPR"/>
    <property type="match status" value="3"/>
</dbReference>
<dbReference type="SUPFAM" id="SSF48452">
    <property type="entry name" value="TPR-like"/>
    <property type="match status" value="1"/>
</dbReference>
<evidence type="ECO:0000256" key="3">
    <source>
        <dbReference type="ARBA" id="ARBA00022737"/>
    </source>
</evidence>
<dbReference type="FunFam" id="1.25.40.10:FF:000052">
    <property type="entry name" value="Aryl-hydrocarbon-interacting protein-like 1"/>
    <property type="match status" value="1"/>
</dbReference>
<dbReference type="Proteomes" id="UP001153712">
    <property type="component" value="Chromosome 2"/>
</dbReference>
<dbReference type="Pfam" id="PF23322">
    <property type="entry name" value="PPIase_AIP"/>
    <property type="match status" value="1"/>
</dbReference>
<dbReference type="Gene3D" id="1.25.40.10">
    <property type="entry name" value="Tetratricopeptide repeat domain"/>
    <property type="match status" value="1"/>
</dbReference>
<dbReference type="InterPro" id="IPR056277">
    <property type="entry name" value="PPIase_AIP"/>
</dbReference>
<dbReference type="PANTHER" id="PTHR11242">
    <property type="entry name" value="ARYL HYDROCARBON RECEPTOR INTERACTING PROTEIN RELATED"/>
    <property type="match status" value="1"/>
</dbReference>
<dbReference type="InterPro" id="IPR039663">
    <property type="entry name" value="AIP/AIPL1/TTC9"/>
</dbReference>
<dbReference type="InterPro" id="IPR019734">
    <property type="entry name" value="TPR_rpt"/>
</dbReference>
<comment type="subcellular location">
    <subcellularLocation>
        <location evidence="1">Cytoplasm</location>
    </subcellularLocation>
</comment>
<dbReference type="GO" id="GO:0005737">
    <property type="term" value="C:cytoplasm"/>
    <property type="evidence" value="ECO:0007669"/>
    <property type="project" value="UniProtKB-SubCell"/>
</dbReference>
<feature type="domain" description="AIP/AIPL N-terminal FKBP-type PPIase" evidence="5">
    <location>
        <begin position="46"/>
        <end position="166"/>
    </location>
</feature>
<evidence type="ECO:0000259" key="5">
    <source>
        <dbReference type="Pfam" id="PF23322"/>
    </source>
</evidence>
<dbReference type="GO" id="GO:0003755">
    <property type="term" value="F:peptidyl-prolyl cis-trans isomerase activity"/>
    <property type="evidence" value="ECO:0007669"/>
    <property type="project" value="InterPro"/>
</dbReference>
<keyword evidence="4" id="KW-0802">TPR repeat</keyword>
<accession>A0A9N9TML4</accession>
<dbReference type="Gene3D" id="3.10.50.40">
    <property type="match status" value="1"/>
</dbReference>
<evidence type="ECO:0000256" key="2">
    <source>
        <dbReference type="ARBA" id="ARBA00022490"/>
    </source>
</evidence>
<dbReference type="AlphaFoldDB" id="A0A9N9TML4"/>
<dbReference type="EMBL" id="OU900095">
    <property type="protein sequence ID" value="CAG9858740.1"/>
    <property type="molecule type" value="Genomic_DNA"/>
</dbReference>
<dbReference type="InterPro" id="IPR011990">
    <property type="entry name" value="TPR-like_helical_dom_sf"/>
</dbReference>
<reference evidence="6" key="1">
    <citation type="submission" date="2022-01" db="EMBL/GenBank/DDBJ databases">
        <authorList>
            <person name="King R."/>
        </authorList>
    </citation>
    <scope>NUCLEOTIDE SEQUENCE</scope>
</reference>
<proteinExistence type="predicted"/>
<evidence type="ECO:0000256" key="4">
    <source>
        <dbReference type="ARBA" id="ARBA00022803"/>
    </source>
</evidence>
<evidence type="ECO:0000313" key="6">
    <source>
        <dbReference type="EMBL" id="CAG9858740.1"/>
    </source>
</evidence>
<keyword evidence="2" id="KW-0963">Cytoplasm</keyword>
<evidence type="ECO:0000313" key="7">
    <source>
        <dbReference type="Proteomes" id="UP001153712"/>
    </source>
</evidence>
<dbReference type="OrthoDB" id="5829758at2759"/>
<name>A0A9N9TML4_PHYSR</name>
<sequence>MTSNKDLIVKETIYAGTESVSFKDGTKVGGNIQIFLKFSGLRPFQVHFHFQTRLCNNDNTLLDDSRKLGTGKPMELVLGKKFKLEVWEVIVQKMALKEVAKFTVDKSLCIQYPFVSKTLRDLEKPKEKRNSHVCAMTLQSTGIGYEDLNQFLKKPSDLQFIIELVKVEQPEAYEKDTWQMEMTEKIELIPKLKEQGNEEYKAKNYKKACDNYAKALGILEQLMLREKPHDTEWNEMEKQKIPILLNYAQCKLNEGDYYGVIEHCTNILKSDKDNVKAYFRRAKGHVGAWNPEEAKNDFLKVMELDESLTPLVKKELLNLERLVKEHNSEDKDRYGKLFG</sequence>
<evidence type="ECO:0000256" key="1">
    <source>
        <dbReference type="ARBA" id="ARBA00004496"/>
    </source>
</evidence>
<keyword evidence="3" id="KW-0677">Repeat</keyword>
<dbReference type="PANTHER" id="PTHR11242:SF0">
    <property type="entry name" value="TPR_REGION DOMAIN-CONTAINING PROTEIN"/>
    <property type="match status" value="1"/>
</dbReference>
<dbReference type="SUPFAM" id="SSF54534">
    <property type="entry name" value="FKBP-like"/>
    <property type="match status" value="1"/>
</dbReference>
<protein>
    <recommendedName>
        <fullName evidence="5">AIP/AIPL N-terminal FKBP-type PPIase domain-containing protein</fullName>
    </recommendedName>
</protein>
<gene>
    <name evidence="6" type="ORF">PHYEVI_LOCUS5127</name>
</gene>